<gene>
    <name evidence="3" type="ORF">DA803_02610</name>
</gene>
<dbReference type="SFLD" id="SFLDS00003">
    <property type="entry name" value="Haloacid_Dehalogenase"/>
    <property type="match status" value="1"/>
</dbReference>
<reference evidence="3 4" key="1">
    <citation type="submission" date="2018-05" db="EMBL/GenBank/DDBJ databases">
        <title>Annotation of the Mycoplasma phocidae genome.</title>
        <authorList>
            <person name="Brown D.R."/>
            <person name="Kutish G.F."/>
            <person name="Frasca S.Jr."/>
        </authorList>
    </citation>
    <scope>NUCLEOTIDE SEQUENCE [LARGE SCALE GENOMIC DNA]</scope>
    <source>
        <strain evidence="3 4">105</strain>
    </source>
</reference>
<keyword evidence="4" id="KW-1185">Reference proteome</keyword>
<organism evidence="3 4">
    <name type="scientific">[Mycoplasma] phocae</name>
    <dbReference type="NCBI Taxonomy" id="142651"/>
    <lineage>
        <taxon>Bacteria</taxon>
        <taxon>Bacillati</taxon>
        <taxon>Mycoplasmatota</taxon>
        <taxon>Mycoplasmoidales</taxon>
        <taxon>Metamycoplasmataceae</taxon>
        <taxon>Metamycoplasma</taxon>
    </lineage>
</organism>
<dbReference type="Pfam" id="PF08282">
    <property type="entry name" value="Hydrolase_3"/>
    <property type="match status" value="1"/>
</dbReference>
<sequence>MLDLKPRAYFLDLDGTFLDLPKTENKVSEDNINTARQLNDQGIPVIISTGRRNSEFVLNLANKINSPYIICQNGGLIVDKHNNILKKSEIKRDTALKVIEILKKEKMFFMINSLPVIYGASTKVFMAKPWTKKMEIKKYDEIPQISDVTKILTFGKLSTIAIKKLKNRLESYFFNLKFHVVSKGWSIEINDMNATKGIANSYICQLLNIDPKKAVHFGDSGNDISVKSHVGAFVVMKNAPRNIKKHGDMIAYSYKHGGVAKTIKNLFITKNN</sequence>
<dbReference type="GO" id="GO:0016791">
    <property type="term" value="F:phosphatase activity"/>
    <property type="evidence" value="ECO:0007669"/>
    <property type="project" value="TreeGrafter"/>
</dbReference>
<comment type="similarity">
    <text evidence="2">Belongs to the HAD-like hydrolase superfamily. Cof family.</text>
</comment>
<protein>
    <submittedName>
        <fullName evidence="3">Haloacid dehalogenase</fullName>
    </submittedName>
</protein>
<dbReference type="AlphaFoldDB" id="A0A2Z5IR96"/>
<dbReference type="SFLD" id="SFLDG01140">
    <property type="entry name" value="C2.B:_Phosphomannomutase_and_P"/>
    <property type="match status" value="1"/>
</dbReference>
<dbReference type="NCBIfam" id="TIGR01484">
    <property type="entry name" value="HAD-SF-IIB"/>
    <property type="match status" value="1"/>
</dbReference>
<dbReference type="GO" id="GO:0000287">
    <property type="term" value="F:magnesium ion binding"/>
    <property type="evidence" value="ECO:0007669"/>
    <property type="project" value="TreeGrafter"/>
</dbReference>
<dbReference type="InterPro" id="IPR006379">
    <property type="entry name" value="HAD-SF_hydro_IIB"/>
</dbReference>
<evidence type="ECO:0000313" key="3">
    <source>
        <dbReference type="EMBL" id="AXE60961.1"/>
    </source>
</evidence>
<dbReference type="NCBIfam" id="TIGR00099">
    <property type="entry name" value="Cof-subfamily"/>
    <property type="match status" value="1"/>
</dbReference>
<dbReference type="RefSeq" id="WP_114191060.1">
    <property type="nucleotide sequence ID" value="NZ_CP029295.1"/>
</dbReference>
<dbReference type="InterPro" id="IPR036412">
    <property type="entry name" value="HAD-like_sf"/>
</dbReference>
<evidence type="ECO:0000256" key="1">
    <source>
        <dbReference type="ARBA" id="ARBA00001946"/>
    </source>
</evidence>
<evidence type="ECO:0000313" key="4">
    <source>
        <dbReference type="Proteomes" id="UP000252477"/>
    </source>
</evidence>
<comment type="cofactor">
    <cofactor evidence="1">
        <name>Mg(2+)</name>
        <dbReference type="ChEBI" id="CHEBI:18420"/>
    </cofactor>
</comment>
<dbReference type="KEGG" id="mpho:DA803_02610"/>
<dbReference type="InterPro" id="IPR023214">
    <property type="entry name" value="HAD_sf"/>
</dbReference>
<evidence type="ECO:0000256" key="2">
    <source>
        <dbReference type="ARBA" id="ARBA00034778"/>
    </source>
</evidence>
<dbReference type="InterPro" id="IPR000150">
    <property type="entry name" value="Cof"/>
</dbReference>
<name>A0A2Z5IR96_9BACT</name>
<dbReference type="PANTHER" id="PTHR10000:SF8">
    <property type="entry name" value="HAD SUPERFAMILY HYDROLASE-LIKE, TYPE 3"/>
    <property type="match status" value="1"/>
</dbReference>
<dbReference type="OrthoDB" id="399923at2"/>
<accession>A0A2Z5IR96</accession>
<dbReference type="Gene3D" id="3.40.50.1000">
    <property type="entry name" value="HAD superfamily/HAD-like"/>
    <property type="match status" value="1"/>
</dbReference>
<proteinExistence type="inferred from homology"/>
<dbReference type="Proteomes" id="UP000252477">
    <property type="component" value="Chromosome"/>
</dbReference>
<dbReference type="SUPFAM" id="SSF56784">
    <property type="entry name" value="HAD-like"/>
    <property type="match status" value="1"/>
</dbReference>
<dbReference type="PANTHER" id="PTHR10000">
    <property type="entry name" value="PHOSPHOSERINE PHOSPHATASE"/>
    <property type="match status" value="1"/>
</dbReference>
<dbReference type="EMBL" id="CP029295">
    <property type="protein sequence ID" value="AXE60961.1"/>
    <property type="molecule type" value="Genomic_DNA"/>
</dbReference>
<dbReference type="Gene3D" id="3.30.1240.10">
    <property type="match status" value="1"/>
</dbReference>
<dbReference type="GO" id="GO:0005829">
    <property type="term" value="C:cytosol"/>
    <property type="evidence" value="ECO:0007669"/>
    <property type="project" value="TreeGrafter"/>
</dbReference>